<dbReference type="Proteomes" id="UP000201613">
    <property type="component" value="Unassembled WGS sequence"/>
</dbReference>
<dbReference type="Pfam" id="PF00583">
    <property type="entry name" value="Acetyltransf_1"/>
    <property type="match status" value="1"/>
</dbReference>
<dbReference type="SUPFAM" id="SSF55729">
    <property type="entry name" value="Acyl-CoA N-acyltransferases (Nat)"/>
    <property type="match status" value="1"/>
</dbReference>
<keyword evidence="2 4" id="KW-0012">Acyltransferase</keyword>
<dbReference type="PROSITE" id="PS51186">
    <property type="entry name" value="GNAT"/>
    <property type="match status" value="1"/>
</dbReference>
<evidence type="ECO:0000313" key="4">
    <source>
        <dbReference type="EMBL" id="SMY06514.1"/>
    </source>
</evidence>
<evidence type="ECO:0000256" key="2">
    <source>
        <dbReference type="ARBA" id="ARBA00023315"/>
    </source>
</evidence>
<feature type="domain" description="N-acetyltransferase" evidence="3">
    <location>
        <begin position="3"/>
        <end position="150"/>
    </location>
</feature>
<keyword evidence="1 4" id="KW-0808">Transferase</keyword>
<evidence type="ECO:0000259" key="3">
    <source>
        <dbReference type="PROSITE" id="PS51186"/>
    </source>
</evidence>
<dbReference type="EC" id="2.3.1.-" evidence="4"/>
<dbReference type="PANTHER" id="PTHR43877">
    <property type="entry name" value="AMINOALKYLPHOSPHONATE N-ACETYLTRANSFERASE-RELATED-RELATED"/>
    <property type="match status" value="1"/>
</dbReference>
<evidence type="ECO:0000313" key="5">
    <source>
        <dbReference type="Proteomes" id="UP000201613"/>
    </source>
</evidence>
<dbReference type="InterPro" id="IPR050832">
    <property type="entry name" value="Bact_Acetyltransf"/>
</dbReference>
<sequence length="150" mass="16237">MSVTVRKGDPRSADGTALLQASHDYLSSLYPPEHNHYLSIDALCTDDITFLIAERDGKATGCAALKRFDGYGEVKSMFVDPGARGSGTGAALMGALEAEARAQGLGLLRLETGDDLYPAHRLYQRHGFTLCGPFGDYVEGPHSIFMERQL</sequence>
<dbReference type="GO" id="GO:0016747">
    <property type="term" value="F:acyltransferase activity, transferring groups other than amino-acyl groups"/>
    <property type="evidence" value="ECO:0007669"/>
    <property type="project" value="InterPro"/>
</dbReference>
<gene>
    <name evidence="4" type="primary">ysnE</name>
    <name evidence="4" type="ORF">LOM8899_00640</name>
</gene>
<dbReference type="InterPro" id="IPR000182">
    <property type="entry name" value="GNAT_dom"/>
</dbReference>
<dbReference type="RefSeq" id="WP_093990684.1">
    <property type="nucleotide sequence ID" value="NZ_FXZK01000001.1"/>
</dbReference>
<dbReference type="InterPro" id="IPR016181">
    <property type="entry name" value="Acyl_CoA_acyltransferase"/>
</dbReference>
<proteinExistence type="predicted"/>
<dbReference type="PANTHER" id="PTHR43877:SF5">
    <property type="entry name" value="BLL8307 PROTEIN"/>
    <property type="match status" value="1"/>
</dbReference>
<organism evidence="4 5">
    <name type="scientific">Flavimaricola marinus</name>
    <dbReference type="NCBI Taxonomy" id="1819565"/>
    <lineage>
        <taxon>Bacteria</taxon>
        <taxon>Pseudomonadati</taxon>
        <taxon>Pseudomonadota</taxon>
        <taxon>Alphaproteobacteria</taxon>
        <taxon>Rhodobacterales</taxon>
        <taxon>Paracoccaceae</taxon>
        <taxon>Flavimaricola</taxon>
    </lineage>
</organism>
<dbReference type="AlphaFoldDB" id="A0A238LAR0"/>
<reference evidence="4 5" key="1">
    <citation type="submission" date="2017-05" db="EMBL/GenBank/DDBJ databases">
        <authorList>
            <person name="Song R."/>
            <person name="Chenine A.L."/>
            <person name="Ruprecht R.M."/>
        </authorList>
    </citation>
    <scope>NUCLEOTIDE SEQUENCE [LARGE SCALE GENOMIC DNA]</scope>
    <source>
        <strain evidence="4 5">CECT 8899</strain>
    </source>
</reference>
<dbReference type="OrthoDB" id="9803233at2"/>
<name>A0A238LAR0_9RHOB</name>
<accession>A0A238LAR0</accession>
<dbReference type="Gene3D" id="3.40.630.30">
    <property type="match status" value="1"/>
</dbReference>
<dbReference type="CDD" id="cd04301">
    <property type="entry name" value="NAT_SF"/>
    <property type="match status" value="1"/>
</dbReference>
<evidence type="ECO:0000256" key="1">
    <source>
        <dbReference type="ARBA" id="ARBA00022679"/>
    </source>
</evidence>
<protein>
    <submittedName>
        <fullName evidence="4">Putative N-acetyltransferase YsnE</fullName>
        <ecNumber evidence="4">2.3.1.-</ecNumber>
    </submittedName>
</protein>
<dbReference type="EMBL" id="FXZK01000001">
    <property type="protein sequence ID" value="SMY06514.1"/>
    <property type="molecule type" value="Genomic_DNA"/>
</dbReference>
<keyword evidence="5" id="KW-1185">Reference proteome</keyword>